<feature type="region of interest" description="Disordered" evidence="1">
    <location>
        <begin position="1"/>
        <end position="84"/>
    </location>
</feature>
<proteinExistence type="predicted"/>
<evidence type="ECO:0000256" key="1">
    <source>
        <dbReference type="SAM" id="MobiDB-lite"/>
    </source>
</evidence>
<dbReference type="PANTHER" id="PTHR33480:SF1">
    <property type="entry name" value="TYR RECOMBINASE DOMAIN-CONTAINING PROTEIN"/>
    <property type="match status" value="1"/>
</dbReference>
<feature type="compositionally biased region" description="Polar residues" evidence="1">
    <location>
        <begin position="1"/>
        <end position="25"/>
    </location>
</feature>
<dbReference type="EMBL" id="SEYY01009707">
    <property type="protein sequence ID" value="KAB7501731.1"/>
    <property type="molecule type" value="Genomic_DNA"/>
</dbReference>
<evidence type="ECO:0000313" key="2">
    <source>
        <dbReference type="EMBL" id="KAB7501731.1"/>
    </source>
</evidence>
<gene>
    <name evidence="2" type="ORF">Anas_13147</name>
</gene>
<dbReference type="OrthoDB" id="6382319at2759"/>
<dbReference type="Proteomes" id="UP000326759">
    <property type="component" value="Unassembled WGS sequence"/>
</dbReference>
<protein>
    <submittedName>
        <fullName evidence="2">Uncharacterized protein</fullName>
    </submittedName>
</protein>
<sequence>MKNQVNDGSLDTSSSEEIAKVSTNEENAKLVNHIEMMETKSEKDSASSEEEPKVEYDESRESLKESADTAEGNEKDDGELEDGWVEERDLKEALDITSAEHFFTIENGALNPSCDVTSNLDNDSEDDDDIMLRYATKRGRVTSPKKEENASSSCAINGHQPCAKNGHLSPSFLFNFCESNESPSKITLSVSKNTKDKRFHDKIFACYFCSKLYTNMRIHYLRRHPKEREVLEIQQYSIGSPERSNLLMLLRNIGNFKHNIRVLKDNEGILLMNRRPNRKYERQNYKDYIPCKYCYGFFFKYDLKKHAGSCVFNKTDITKHILVEGTLLLYEVISELPSANNIHNFLSDIKDDPLFQIISKDYLITRFGNFLADCGYVPALEITQKMKYLGRLLVLLQENHSSNSGLSDFFVSKYFESILNSVLRLKSTIKDSDSRHFADKIIYSIRLCCTIKIGMAIKENNMKEKRESQLFLVNYMKEWKEKIRRAIVGDNDDDKSCPTNTSENLQKKRPIEEPLLIESRKKHKKCSAADNVINSLEVSLAKDLTVLCKFLDKYINERREVLEKDPCLDNWLELTQACLCKIVIFNKRRGDEMTKMLLSSYNSKDNWSLSESDEAYKSLTLLEKTICKRYDVIQIKGRRDKLIPVTLPPDTKISLDLLTTMREECGIPKQNQYLFSTATNGYYRSWNIINRFGRQCNLNKIHLLTNTNLRKFISTCSQILSLNMQELMEVSEQLDLNLDEHLNLLESPLELTRGELENHFTKDEENSKSSQYSDDTTFILSSEKMKTSRDQQCLNDCDQSENLEMSVPEVELKEEPESSFVLEASNFLEEDTETDIKRSCHQYYEGEAFTEGGPNHMVSSENYNHQPCSFSFVPLDQQSSRSRITLALSKNTKDKRFHDKVFACYYCSKLLTNMRIHYLRRHPEEKEVREIQQYPVGRPERGTLLFRLRNLGNFKHNVDVIKKNEGILLINRRPNRKCDRQNYMNYVPCKYCYGFFYKYDLTNHCKSCTFNKDKDCKHIISEGTLLLYEATSDLPSQNILDILSFMDRDEVFDVLCNDYLIMRFGNYMVDNEKEVDYEIIQKMRGFSQFADASSRGK</sequence>
<evidence type="ECO:0000313" key="3">
    <source>
        <dbReference type="Proteomes" id="UP000326759"/>
    </source>
</evidence>
<dbReference type="AlphaFoldDB" id="A0A5N5T561"/>
<keyword evidence="3" id="KW-1185">Reference proteome</keyword>
<reference evidence="2 3" key="1">
    <citation type="journal article" date="2019" name="PLoS Biol.">
        <title>Sex chromosomes control vertical transmission of feminizing Wolbachia symbionts in an isopod.</title>
        <authorList>
            <person name="Becking T."/>
            <person name="Chebbi M.A."/>
            <person name="Giraud I."/>
            <person name="Moumen B."/>
            <person name="Laverre T."/>
            <person name="Caubet Y."/>
            <person name="Peccoud J."/>
            <person name="Gilbert C."/>
            <person name="Cordaux R."/>
        </authorList>
    </citation>
    <scope>NUCLEOTIDE SEQUENCE [LARGE SCALE GENOMIC DNA]</scope>
    <source>
        <strain evidence="2">ANa2</strain>
        <tissue evidence="2">Whole body excluding digestive tract and cuticle</tissue>
    </source>
</reference>
<dbReference type="PANTHER" id="PTHR33480">
    <property type="entry name" value="SET DOMAIN-CONTAINING PROTEIN-RELATED"/>
    <property type="match status" value="1"/>
</dbReference>
<accession>A0A5N5T561</accession>
<name>A0A5N5T561_9CRUS</name>
<organism evidence="2 3">
    <name type="scientific">Armadillidium nasatum</name>
    <dbReference type="NCBI Taxonomy" id="96803"/>
    <lineage>
        <taxon>Eukaryota</taxon>
        <taxon>Metazoa</taxon>
        <taxon>Ecdysozoa</taxon>
        <taxon>Arthropoda</taxon>
        <taxon>Crustacea</taxon>
        <taxon>Multicrustacea</taxon>
        <taxon>Malacostraca</taxon>
        <taxon>Eumalacostraca</taxon>
        <taxon>Peracarida</taxon>
        <taxon>Isopoda</taxon>
        <taxon>Oniscidea</taxon>
        <taxon>Crinocheta</taxon>
        <taxon>Armadillidiidae</taxon>
        <taxon>Armadillidium</taxon>
    </lineage>
</organism>
<comment type="caution">
    <text evidence="2">The sequence shown here is derived from an EMBL/GenBank/DDBJ whole genome shotgun (WGS) entry which is preliminary data.</text>
</comment>
<feature type="compositionally biased region" description="Basic and acidic residues" evidence="1">
    <location>
        <begin position="35"/>
        <end position="75"/>
    </location>
</feature>